<name>A0A514Y8L8_BOVIN</name>
<organism evidence="3">
    <name type="scientific">Bos taurus</name>
    <name type="common">Bovine</name>
    <dbReference type="NCBI Taxonomy" id="9913"/>
    <lineage>
        <taxon>Eukaryota</taxon>
        <taxon>Metazoa</taxon>
        <taxon>Chordata</taxon>
        <taxon>Craniata</taxon>
        <taxon>Vertebrata</taxon>
        <taxon>Euteleostomi</taxon>
        <taxon>Mammalia</taxon>
        <taxon>Eutheria</taxon>
        <taxon>Laurasiatheria</taxon>
        <taxon>Artiodactyla</taxon>
        <taxon>Ruminantia</taxon>
        <taxon>Pecora</taxon>
        <taxon>Bovidae</taxon>
        <taxon>Bovinae</taxon>
        <taxon>Bos</taxon>
    </lineage>
</organism>
<feature type="chain" id="PRO_5021732179" evidence="2">
    <location>
        <begin position="25"/>
        <end position="149"/>
    </location>
</feature>
<proteinExistence type="evidence at transcript level"/>
<evidence type="ECO:0000256" key="1">
    <source>
        <dbReference type="SAM" id="MobiDB-lite"/>
    </source>
</evidence>
<evidence type="ECO:0000313" key="3">
    <source>
        <dbReference type="EMBL" id="QDK54329.1"/>
    </source>
</evidence>
<evidence type="ECO:0000256" key="2">
    <source>
        <dbReference type="SAM" id="SignalP"/>
    </source>
</evidence>
<dbReference type="EMBL" id="MK286890">
    <property type="protein sequence ID" value="QDK54329.1"/>
    <property type="molecule type" value="mRNA"/>
</dbReference>
<dbReference type="AlphaFoldDB" id="A0A514Y8L8"/>
<keyword evidence="2" id="KW-0732">Signal</keyword>
<protein>
    <submittedName>
        <fullName evidence="3">Antimicrobial peptide Lubelisin-1 transcript 2</fullName>
    </submittedName>
</protein>
<reference evidence="3" key="1">
    <citation type="submission" date="2018-12" db="EMBL/GenBank/DDBJ databases">
        <title>Characterisation of two novel antimicrobial peptides, Lubelisin-1 and Lubelisin-2 from the rumen eukaryotome.</title>
        <authorList>
            <person name="Onime L.A."/>
            <person name="Thomas B.J."/>
            <person name="Oyama L.B."/>
            <person name="Waddams K.E."/>
            <person name="Cookson A.R."/>
            <person name="Fernandez-Fuentes N."/>
            <person name="Mikut R."/>
            <person name="Hilpert K."/>
            <person name="Creevey C.J."/>
            <person name="Huws S.A."/>
        </authorList>
    </citation>
    <scope>NUCLEOTIDE SEQUENCE</scope>
</reference>
<accession>A0A514Y8L8</accession>
<feature type="region of interest" description="Disordered" evidence="1">
    <location>
        <begin position="95"/>
        <end position="136"/>
    </location>
</feature>
<feature type="compositionally biased region" description="Basic and acidic residues" evidence="1">
    <location>
        <begin position="109"/>
        <end position="119"/>
    </location>
</feature>
<feature type="compositionally biased region" description="Acidic residues" evidence="1">
    <location>
        <begin position="120"/>
        <end position="134"/>
    </location>
</feature>
<feature type="signal peptide" evidence="2">
    <location>
        <begin position="1"/>
        <end position="24"/>
    </location>
</feature>
<sequence>MAGAGAAAVLFVLVCCLLVGPAPARRPAELPAQLVPDAVDREASAEPLLPKPLAIVEAADPSTVLSSVQGLEVNLAGQAPQVISCGGEDAAVSEEPLSLGTMAQPAGKGEVREQERRDDDSDSDSDSDSDDEDNEHGIVAWFWRLARRF</sequence>